<keyword evidence="2" id="KW-0975">Bacterial flagellum</keyword>
<dbReference type="InterPro" id="IPR010930">
    <property type="entry name" value="Flg_bb/hook_C_dom"/>
</dbReference>
<keyword evidence="6" id="KW-0969">Cilium</keyword>
<dbReference type="Pfam" id="PF06429">
    <property type="entry name" value="Flg_bbr_C"/>
    <property type="match status" value="1"/>
</dbReference>
<reference evidence="6 7" key="1">
    <citation type="submission" date="2022-08" db="EMBL/GenBank/DDBJ databases">
        <title>Bacterial and archaeal communities from various locations to study Microbial Dark Matter (Phase II).</title>
        <authorList>
            <person name="Stepanauskas R."/>
        </authorList>
    </citation>
    <scope>NUCLEOTIDE SEQUENCE [LARGE SCALE GENOMIC DNA]</scope>
    <source>
        <strain evidence="6 7">PD1</strain>
    </source>
</reference>
<dbReference type="InterPro" id="IPR020013">
    <property type="entry name" value="Flagellar_FlgE/F/G"/>
</dbReference>
<keyword evidence="6" id="KW-0966">Cell projection</keyword>
<evidence type="ECO:0000256" key="2">
    <source>
        <dbReference type="RuleBase" id="RU362116"/>
    </source>
</evidence>
<comment type="similarity">
    <text evidence="1 2">Belongs to the flagella basal body rod proteins family.</text>
</comment>
<dbReference type="NCBIfam" id="TIGR03506">
    <property type="entry name" value="FlgEFG_subfam"/>
    <property type="match status" value="1"/>
</dbReference>
<evidence type="ECO:0000259" key="5">
    <source>
        <dbReference type="Pfam" id="PF22692"/>
    </source>
</evidence>
<dbReference type="SUPFAM" id="SSF117143">
    <property type="entry name" value="Flagellar hook protein flgE"/>
    <property type="match status" value="1"/>
</dbReference>
<dbReference type="PANTHER" id="PTHR30435:SF19">
    <property type="entry name" value="FLAGELLAR BASAL-BODY ROD PROTEIN FLGG"/>
    <property type="match status" value="1"/>
</dbReference>
<name>A0ABT2EMZ8_9BACT</name>
<dbReference type="InterPro" id="IPR037925">
    <property type="entry name" value="FlgE/F/G-like"/>
</dbReference>
<sequence>MSVGIYNAASAMTVRLSELDIIAHNLANAETPGYRTQRLSFRNFGETFLWTIAGTGNRPPARLPLGVTIDRQSVDLRSGSFRPTDNPLDVAIDGDGWFVVQTPQGIRYTRKGNFAVSRNGMLVTSDGYSVLGENNQPIRIPANAADSVRISETGEIFAGTQRLGRLQVVILQTVQPVGNGYFVGTNAQPANARIAQGMLEGSNVQVVTELVRMLNALRSYEMSARTFSAFEASKQALLEATRA</sequence>
<feature type="domain" description="Flagellar basal body rod protein N-terminal" evidence="3">
    <location>
        <begin position="5"/>
        <end position="35"/>
    </location>
</feature>
<evidence type="ECO:0000259" key="4">
    <source>
        <dbReference type="Pfam" id="PF06429"/>
    </source>
</evidence>
<comment type="caution">
    <text evidence="6">The sequence shown here is derived from an EMBL/GenBank/DDBJ whole genome shotgun (WGS) entry which is preliminary data.</text>
</comment>
<dbReference type="EMBL" id="JANUCP010000003">
    <property type="protein sequence ID" value="MCS3919327.1"/>
    <property type="molecule type" value="Genomic_DNA"/>
</dbReference>
<dbReference type="Pfam" id="PF00460">
    <property type="entry name" value="Flg_bb_rod"/>
    <property type="match status" value="1"/>
</dbReference>
<accession>A0ABT2EMZ8</accession>
<evidence type="ECO:0000256" key="1">
    <source>
        <dbReference type="ARBA" id="ARBA00009677"/>
    </source>
</evidence>
<dbReference type="InterPro" id="IPR001444">
    <property type="entry name" value="Flag_bb_rod_N"/>
</dbReference>
<organism evidence="6 7">
    <name type="scientific">Candidatus Fervidibacter sacchari</name>
    <dbReference type="NCBI Taxonomy" id="1448929"/>
    <lineage>
        <taxon>Bacteria</taxon>
        <taxon>Candidatus Fervidibacterota</taxon>
        <taxon>Candidatus Fervidibacter</taxon>
    </lineage>
</organism>
<dbReference type="Pfam" id="PF22692">
    <property type="entry name" value="LlgE_F_G_D1"/>
    <property type="match status" value="1"/>
</dbReference>
<feature type="domain" description="Flagellar basal-body/hook protein C-terminal" evidence="4">
    <location>
        <begin position="195"/>
        <end position="236"/>
    </location>
</feature>
<evidence type="ECO:0000313" key="6">
    <source>
        <dbReference type="EMBL" id="MCS3919327.1"/>
    </source>
</evidence>
<dbReference type="RefSeq" id="WP_259095646.1">
    <property type="nucleotide sequence ID" value="NZ_CP130454.1"/>
</dbReference>
<evidence type="ECO:0000259" key="3">
    <source>
        <dbReference type="Pfam" id="PF00460"/>
    </source>
</evidence>
<evidence type="ECO:0000313" key="7">
    <source>
        <dbReference type="Proteomes" id="UP001204798"/>
    </source>
</evidence>
<keyword evidence="7" id="KW-1185">Reference proteome</keyword>
<dbReference type="Proteomes" id="UP001204798">
    <property type="component" value="Unassembled WGS sequence"/>
</dbReference>
<comment type="subcellular location">
    <subcellularLocation>
        <location evidence="2">Bacterial flagellum basal body</location>
    </subcellularLocation>
</comment>
<keyword evidence="6" id="KW-0282">Flagellum</keyword>
<proteinExistence type="inferred from homology"/>
<gene>
    <name evidence="6" type="ORF">M2350_001740</name>
</gene>
<protein>
    <submittedName>
        <fullName evidence="6">Flagellar basal-body rod protein FlgG</fullName>
    </submittedName>
</protein>
<dbReference type="InterPro" id="IPR053967">
    <property type="entry name" value="LlgE_F_G-like_D1"/>
</dbReference>
<dbReference type="PANTHER" id="PTHR30435">
    <property type="entry name" value="FLAGELLAR PROTEIN"/>
    <property type="match status" value="1"/>
</dbReference>
<feature type="domain" description="Flagellar hook protein FlgE/F/G-like D1" evidence="5">
    <location>
        <begin position="91"/>
        <end position="158"/>
    </location>
</feature>